<feature type="transmembrane region" description="Helical" evidence="1">
    <location>
        <begin position="134"/>
        <end position="153"/>
    </location>
</feature>
<dbReference type="EMBL" id="CP014855">
    <property type="protein sequence ID" value="ASJ00557.1"/>
    <property type="molecule type" value="Genomic_DNA"/>
</dbReference>
<dbReference type="GeneID" id="33331532"/>
<accession>A0A2Z2M440</accession>
<evidence type="ECO:0000313" key="3">
    <source>
        <dbReference type="Proteomes" id="UP000250134"/>
    </source>
</evidence>
<sequence>MKRFLAGILLSLILSALALAAVYPLKSGASITTPPVRVSRAEGSNYTVHNSLSLHIPAWSRVNLTCGDGTGELYVYNVFTGKVVFKAPIYGSLKASFPVPYEGTYSIDFRGNGSATCSLVVTDFHAPLKTQKRYSLIGILSSVLLSLLLWRWYG</sequence>
<dbReference type="KEGG" id="tgg:A3K92_03245"/>
<dbReference type="AlphaFoldDB" id="A0A2Z2M440"/>
<dbReference type="Proteomes" id="UP000250134">
    <property type="component" value="Chromosome"/>
</dbReference>
<evidence type="ECO:0000313" key="2">
    <source>
        <dbReference type="EMBL" id="ASJ00557.1"/>
    </source>
</evidence>
<evidence type="ECO:0000256" key="1">
    <source>
        <dbReference type="SAM" id="Phobius"/>
    </source>
</evidence>
<protein>
    <submittedName>
        <fullName evidence="2">Uncharacterized protein</fullName>
    </submittedName>
</protein>
<dbReference type="OrthoDB" id="99971at2157"/>
<gene>
    <name evidence="2" type="ORF">A3K92_03245</name>
</gene>
<dbReference type="RefSeq" id="WP_088884897.1">
    <property type="nucleotide sequence ID" value="NZ_CP014855.1"/>
</dbReference>
<name>A0A2Z2M440_THEGO</name>
<reference evidence="2 3" key="1">
    <citation type="submission" date="2016-03" db="EMBL/GenBank/DDBJ databases">
        <title>Complete genome sequence of Thermococcus gorgonarius.</title>
        <authorList>
            <person name="Oger P.M."/>
        </authorList>
    </citation>
    <scope>NUCLEOTIDE SEQUENCE [LARGE SCALE GENOMIC DNA]</scope>
    <source>
        <strain evidence="2 3">W-12</strain>
    </source>
</reference>
<organism evidence="2 3">
    <name type="scientific">Thermococcus gorgonarius</name>
    <dbReference type="NCBI Taxonomy" id="71997"/>
    <lineage>
        <taxon>Archaea</taxon>
        <taxon>Methanobacteriati</taxon>
        <taxon>Methanobacteriota</taxon>
        <taxon>Thermococci</taxon>
        <taxon>Thermococcales</taxon>
        <taxon>Thermococcaceae</taxon>
        <taxon>Thermococcus</taxon>
    </lineage>
</organism>
<keyword evidence="3" id="KW-1185">Reference proteome</keyword>
<proteinExistence type="predicted"/>
<keyword evidence="1" id="KW-0472">Membrane</keyword>
<keyword evidence="1" id="KW-1133">Transmembrane helix</keyword>
<keyword evidence="1" id="KW-0812">Transmembrane</keyword>